<gene>
    <name evidence="2" type="ORF">PHLGIDRAFT_34290</name>
</gene>
<accession>A0A0C3SB73</accession>
<evidence type="ECO:0000313" key="3">
    <source>
        <dbReference type="Proteomes" id="UP000053257"/>
    </source>
</evidence>
<feature type="compositionally biased region" description="Pro residues" evidence="1">
    <location>
        <begin position="714"/>
        <end position="726"/>
    </location>
</feature>
<feature type="compositionally biased region" description="Low complexity" evidence="1">
    <location>
        <begin position="1049"/>
        <end position="1064"/>
    </location>
</feature>
<sequence>MNTTRAASSSGTAAKPANIASRAPKHSPRKDAGSSMGPGDLTPPSSDPRQEERKVPQMLMSPPPEETLQIARSKAASETRASLGSPHQYSEGDSTPPPNASKRKRNRPTPSVADSRLKDAVASSSRVTLEATPNPKPRKQSKLHVSFVQEPTTPTKPSTKSPHSRASASPSKKGLLQSPHAQNPLADYVFPRSPLANGRASSRRRSATPRPHYEPPPDRFTPPREVVYSPAPSISKSSKRKSVPRSNIKVRRLTLQIKKEAPEIDLNAPLPPPSPTEDPLLLHGPPPSTKRRPGAPRASLASTHSRDTPIISSSPVRSSQIDGSHLPDLNFANMDVDSDDDELPLPPLFAFDKLGDVDEPWTDDEQDGASEFDHAGEYTGKFKIITVPTKADPPSSMTRRRQDMWGRPISPFPRSKLLPALRHSPIPEAPGVEENELPIAEYDEEEPQTAPVRSPSPPAPLDAEGDVRMNEPADAAHPPPFVTLGVPPEQEGDHEEQYEELPVEQDGSSVDDGYQHSEAVSMEYSVRLPSEHESSAPGGETFEEMPQVEETVLDAANDSDRAESVLSYVDPGDLSHEPVQVPGPEEANEGAPSSEVLPVAAATLLQGDRHAPAAATIRRPDSLTGATVPIFPTPHLSADVPPVESTRGVSATVPHASAVESTDDAQAEWSFGVPQHDDDDGEENAAAEEEDAWSVIRELSKEPDEQPDLDPGPRLAPPPLPTPRLPVSPRNPFYVRTPGVASMSAARPLDGTGDYRSGNASLPQFDLPEDDFDESLLDPGIVKITSSDPMAAARAAAILRLHKYDCVQHVPSPKQKTPFNLESVVKSANRRSVMQSAIGKGSTSLRRSTLGGVVGHTTMVDGTTRTSLAELLREAEATIILEEGSLHGLTPPKHSTSFETPARSASSNARFAAIRSSFETPASGVSRPREWSKADWKALDSCYTDERLALGEDSLAPAEQVDLGKVVERFVGHVGERVLAASGPSWSRENLLKRARALQRKQMSANQAPPRQMLDTSAMCSWTSAHQYSTLLSPNTSILKDLDSPQPAPAASTTSSSTDSNQTSGFTSASVSNTIPTSSAGDVQYSQLLEDAKAEERGDAVCASSIGVEDSPFQPSANRSFVSPLLPGRAAHSLASKVKGLIFSYLPRSPKTAPAKQKPAPAANGPILPVPPPEIFKQPRPPITTPAPKRSEKSAAPKDLVQLNRVPAPKPSMIPRPTQQPRRWVQLNPVPSRPSSSAVFNPAAPRERRDSGASVKDLVKTFETMQKTQTTERELELRRQRGVKHWAEARAAKSSKATWRP</sequence>
<dbReference type="OrthoDB" id="3258279at2759"/>
<feature type="region of interest" description="Disordered" evidence="1">
    <location>
        <begin position="1150"/>
        <end position="1200"/>
    </location>
</feature>
<name>A0A0C3SB73_PHLG1</name>
<feature type="region of interest" description="Disordered" evidence="1">
    <location>
        <begin position="356"/>
        <end position="513"/>
    </location>
</feature>
<dbReference type="STRING" id="745531.A0A0C3SB73"/>
<feature type="compositionally biased region" description="Acidic residues" evidence="1">
    <location>
        <begin position="431"/>
        <end position="447"/>
    </location>
</feature>
<feature type="region of interest" description="Disordered" evidence="1">
    <location>
        <begin position="611"/>
        <end position="730"/>
    </location>
</feature>
<protein>
    <submittedName>
        <fullName evidence="2">Uncharacterized protein</fullName>
    </submittedName>
</protein>
<feature type="region of interest" description="Disordered" evidence="1">
    <location>
        <begin position="568"/>
        <end position="593"/>
    </location>
</feature>
<feature type="compositionally biased region" description="Acidic residues" evidence="1">
    <location>
        <begin position="677"/>
        <end position="692"/>
    </location>
</feature>
<feature type="compositionally biased region" description="Low complexity" evidence="1">
    <location>
        <begin position="1150"/>
        <end position="1166"/>
    </location>
</feature>
<dbReference type="HOGENOM" id="CLU_004932_0_0_1"/>
<feature type="compositionally biased region" description="Acidic residues" evidence="1">
    <location>
        <begin position="357"/>
        <end position="370"/>
    </location>
</feature>
<feature type="region of interest" description="Disordered" evidence="1">
    <location>
        <begin position="1228"/>
        <end position="1255"/>
    </location>
</feature>
<feature type="compositionally biased region" description="Low complexity" evidence="1">
    <location>
        <begin position="151"/>
        <end position="161"/>
    </location>
</feature>
<feature type="compositionally biased region" description="Basic residues" evidence="1">
    <location>
        <begin position="237"/>
        <end position="252"/>
    </location>
</feature>
<proteinExistence type="predicted"/>
<feature type="compositionally biased region" description="Pro residues" evidence="1">
    <location>
        <begin position="1168"/>
        <end position="1185"/>
    </location>
</feature>
<feature type="compositionally biased region" description="Polar residues" evidence="1">
    <location>
        <begin position="310"/>
        <end position="322"/>
    </location>
</feature>
<reference evidence="2 3" key="1">
    <citation type="journal article" date="2014" name="PLoS Genet.">
        <title>Analysis of the Phlebiopsis gigantea genome, transcriptome and secretome provides insight into its pioneer colonization strategies of wood.</title>
        <authorList>
            <person name="Hori C."/>
            <person name="Ishida T."/>
            <person name="Igarashi K."/>
            <person name="Samejima M."/>
            <person name="Suzuki H."/>
            <person name="Master E."/>
            <person name="Ferreira P."/>
            <person name="Ruiz-Duenas F.J."/>
            <person name="Held B."/>
            <person name="Canessa P."/>
            <person name="Larrondo L.F."/>
            <person name="Schmoll M."/>
            <person name="Druzhinina I.S."/>
            <person name="Kubicek C.P."/>
            <person name="Gaskell J.A."/>
            <person name="Kersten P."/>
            <person name="St John F."/>
            <person name="Glasner J."/>
            <person name="Sabat G."/>
            <person name="Splinter BonDurant S."/>
            <person name="Syed K."/>
            <person name="Yadav J."/>
            <person name="Mgbeahuruike A.C."/>
            <person name="Kovalchuk A."/>
            <person name="Asiegbu F.O."/>
            <person name="Lackner G."/>
            <person name="Hoffmeister D."/>
            <person name="Rencoret J."/>
            <person name="Gutierrez A."/>
            <person name="Sun H."/>
            <person name="Lindquist E."/>
            <person name="Barry K."/>
            <person name="Riley R."/>
            <person name="Grigoriev I.V."/>
            <person name="Henrissat B."/>
            <person name="Kues U."/>
            <person name="Berka R.M."/>
            <person name="Martinez A.T."/>
            <person name="Covert S.F."/>
            <person name="Blanchette R.A."/>
            <person name="Cullen D."/>
        </authorList>
    </citation>
    <scope>NUCLEOTIDE SEQUENCE [LARGE SCALE GENOMIC DNA]</scope>
    <source>
        <strain evidence="2 3">11061_1 CR5-6</strain>
    </source>
</reference>
<dbReference type="Proteomes" id="UP000053257">
    <property type="component" value="Unassembled WGS sequence"/>
</dbReference>
<feature type="region of interest" description="Disordered" evidence="1">
    <location>
        <begin position="1038"/>
        <end position="1079"/>
    </location>
</feature>
<keyword evidence="3" id="KW-1185">Reference proteome</keyword>
<feature type="compositionally biased region" description="Low complexity" evidence="1">
    <location>
        <begin position="1"/>
        <end position="14"/>
    </location>
</feature>
<evidence type="ECO:0000313" key="2">
    <source>
        <dbReference type="EMBL" id="KIP09797.1"/>
    </source>
</evidence>
<dbReference type="EMBL" id="KN840462">
    <property type="protein sequence ID" value="KIP09797.1"/>
    <property type="molecule type" value="Genomic_DNA"/>
</dbReference>
<feature type="compositionally biased region" description="Polar residues" evidence="1">
    <location>
        <begin position="79"/>
        <end position="93"/>
    </location>
</feature>
<evidence type="ECO:0000256" key="1">
    <source>
        <dbReference type="SAM" id="MobiDB-lite"/>
    </source>
</evidence>
<feature type="region of interest" description="Disordered" evidence="1">
    <location>
        <begin position="1"/>
        <end position="344"/>
    </location>
</feature>
<feature type="compositionally biased region" description="Acidic residues" evidence="1">
    <location>
        <begin position="490"/>
        <end position="503"/>
    </location>
</feature>
<feature type="compositionally biased region" description="Polar residues" evidence="1">
    <location>
        <begin position="1065"/>
        <end position="1079"/>
    </location>
</feature>
<organism evidence="2 3">
    <name type="scientific">Phlebiopsis gigantea (strain 11061_1 CR5-6)</name>
    <name type="common">White-rot fungus</name>
    <name type="synonym">Peniophora gigantea</name>
    <dbReference type="NCBI Taxonomy" id="745531"/>
    <lineage>
        <taxon>Eukaryota</taxon>
        <taxon>Fungi</taxon>
        <taxon>Dikarya</taxon>
        <taxon>Basidiomycota</taxon>
        <taxon>Agaricomycotina</taxon>
        <taxon>Agaricomycetes</taxon>
        <taxon>Polyporales</taxon>
        <taxon>Phanerochaetaceae</taxon>
        <taxon>Phlebiopsis</taxon>
    </lineage>
</organism>